<dbReference type="InterPro" id="IPR011444">
    <property type="entry name" value="DUF1549"/>
</dbReference>
<evidence type="ECO:0000259" key="2">
    <source>
        <dbReference type="Pfam" id="PF07583"/>
    </source>
</evidence>
<gene>
    <name evidence="4" type="ORF">DIT97_20660</name>
    <name evidence="5" type="ORF">GmarT_15920</name>
</gene>
<protein>
    <recommendedName>
        <fullName evidence="8">DUF1549 domain-containing protein</fullName>
    </recommendedName>
</protein>
<dbReference type="EMBL" id="CP042910">
    <property type="protein sequence ID" value="QEG15749.1"/>
    <property type="molecule type" value="Genomic_DNA"/>
</dbReference>
<feature type="domain" description="DUF1549" evidence="2">
    <location>
        <begin position="83"/>
        <end position="262"/>
    </location>
</feature>
<evidence type="ECO:0000313" key="5">
    <source>
        <dbReference type="EMBL" id="QEG15749.1"/>
    </source>
</evidence>
<dbReference type="Pfam" id="PF07583">
    <property type="entry name" value="PSCyt2"/>
    <property type="match status" value="1"/>
</dbReference>
<feature type="domain" description="DUF1553" evidence="3">
    <location>
        <begin position="362"/>
        <end position="631"/>
    </location>
</feature>
<dbReference type="Proteomes" id="UP000322887">
    <property type="component" value="Chromosome"/>
</dbReference>
<evidence type="ECO:0000313" key="6">
    <source>
        <dbReference type="Proteomes" id="UP000263642"/>
    </source>
</evidence>
<evidence type="ECO:0000313" key="7">
    <source>
        <dbReference type="Proteomes" id="UP000322887"/>
    </source>
</evidence>
<dbReference type="EMBL" id="DQAY01000123">
    <property type="protein sequence ID" value="HCO25311.1"/>
    <property type="molecule type" value="Genomic_DNA"/>
</dbReference>
<evidence type="ECO:0008006" key="8">
    <source>
        <dbReference type="Google" id="ProtNLM"/>
    </source>
</evidence>
<evidence type="ECO:0000259" key="3">
    <source>
        <dbReference type="Pfam" id="PF07587"/>
    </source>
</evidence>
<reference evidence="4 6" key="1">
    <citation type="journal article" date="2018" name="Nat. Biotechnol.">
        <title>A standardized bacterial taxonomy based on genome phylogeny substantially revises the tree of life.</title>
        <authorList>
            <person name="Parks D.H."/>
            <person name="Chuvochina M."/>
            <person name="Waite D.W."/>
            <person name="Rinke C."/>
            <person name="Skarshewski A."/>
            <person name="Chaumeil P.A."/>
            <person name="Hugenholtz P."/>
        </authorList>
    </citation>
    <scope>NUCLEOTIDE SEQUENCE [LARGE SCALE GENOMIC DNA]</scope>
    <source>
        <strain evidence="4">UBA9375</strain>
    </source>
</reference>
<dbReference type="RefSeq" id="WP_149302517.1">
    <property type="nucleotide sequence ID" value="NZ_CP036341.1"/>
</dbReference>
<dbReference type="InterPro" id="IPR022655">
    <property type="entry name" value="DUF1553"/>
</dbReference>
<proteinExistence type="predicted"/>
<dbReference type="Proteomes" id="UP000263642">
    <property type="component" value="Unassembled WGS sequence"/>
</dbReference>
<sequence>MSGNQIGRRGLLARHWKLSSCCIAAFAFIVFSSLPDSEAAPRRKPVAKKAAPKKEEPLPPRFTVKSKPVSTTKLSSAIKSAEQIDKLVEANYRKYKVEPNPMTTDEQFLRRIYLDITGTIPTYRETKYFLASRHPDKRKMLIDRLLNSDGYASHFYNYWADVLRYTDRLNNNVDGSPYRQWIKQCLAENKPWDKMVSEMITAEGLIWENPATGYMQRDSGMPLDNMNNTVRIFLGTRIGCAQCHDHPFDRWKQKEFYEMAAFTFGSSTRASGRDKRFYTGQDPNSRLRKEFAELDQEEKDRRRKQGRFNRMIRVNMMVVHDNNRKIQLPHDYAYTDAKPKSVVEPKTIFGKPADIRKGETPRQAFSRWMVSKDNPRFALTIANRLWTQAFGRGQIEPVDDMMDSTVAENPELMKHLESEMKRLNFDMKEYLRIVFNTKTYQRQASPKDVPLSEIYHFPGPVLRRMSAEQAWDSFLTIAVVDPEEYRELPAEMETEIISVDLNKATAQEVLDADEKKREEIDRTRYKREKKYKYKGQLLARAAELPSPVPPSHFLRTFGQSDRELISGSSDTGSVPQVLFMFNGPVTHMMLEKGSTIYNNVIEQKTIKDGVDVIFMTILSRRPDADELKIAMDEIENNGPAGYGNVIWSLVNTREFLFIQ</sequence>
<feature type="region of interest" description="Disordered" evidence="1">
    <location>
        <begin position="41"/>
        <end position="65"/>
    </location>
</feature>
<evidence type="ECO:0000313" key="4">
    <source>
        <dbReference type="EMBL" id="HCO25311.1"/>
    </source>
</evidence>
<dbReference type="PANTHER" id="PTHR35889:SF3">
    <property type="entry name" value="F-BOX DOMAIN-CONTAINING PROTEIN"/>
    <property type="match status" value="1"/>
</dbReference>
<feature type="compositionally biased region" description="Basic residues" evidence="1">
    <location>
        <begin position="42"/>
        <end position="51"/>
    </location>
</feature>
<evidence type="ECO:0000256" key="1">
    <source>
        <dbReference type="SAM" id="MobiDB-lite"/>
    </source>
</evidence>
<name>A0A3D3R8X7_9PLAN</name>
<organism evidence="4 6">
    <name type="scientific">Gimesia maris</name>
    <dbReference type="NCBI Taxonomy" id="122"/>
    <lineage>
        <taxon>Bacteria</taxon>
        <taxon>Pseudomonadati</taxon>
        <taxon>Planctomycetota</taxon>
        <taxon>Planctomycetia</taxon>
        <taxon>Planctomycetales</taxon>
        <taxon>Planctomycetaceae</taxon>
        <taxon>Gimesia</taxon>
    </lineage>
</organism>
<dbReference type="Pfam" id="PF07587">
    <property type="entry name" value="PSD1"/>
    <property type="match status" value="1"/>
</dbReference>
<dbReference type="GeneID" id="98646222"/>
<accession>A0A3D3R8X7</accession>
<dbReference type="AlphaFoldDB" id="A0A3D3R8X7"/>
<reference evidence="5 7" key="2">
    <citation type="submission" date="2019-08" db="EMBL/GenBank/DDBJ databases">
        <title>Deep-cultivation of Planctomycetes and their phenomic and genomic characterization uncovers novel biology.</title>
        <authorList>
            <person name="Wiegand S."/>
            <person name="Jogler M."/>
            <person name="Boedeker C."/>
            <person name="Pinto D."/>
            <person name="Vollmers J."/>
            <person name="Rivas-Marin E."/>
            <person name="Kohn T."/>
            <person name="Peeters S.H."/>
            <person name="Heuer A."/>
            <person name="Rast P."/>
            <person name="Oberbeckmann S."/>
            <person name="Bunk B."/>
            <person name="Jeske O."/>
            <person name="Meyerdierks A."/>
            <person name="Storesund J.E."/>
            <person name="Kallscheuer N."/>
            <person name="Luecker S."/>
            <person name="Lage O.M."/>
            <person name="Pohl T."/>
            <person name="Merkel B.J."/>
            <person name="Hornburger P."/>
            <person name="Mueller R.-W."/>
            <person name="Bruemmer F."/>
            <person name="Labrenz M."/>
            <person name="Spormann A.M."/>
            <person name="Op den Camp H."/>
            <person name="Overmann J."/>
            <person name="Amann R."/>
            <person name="Jetten M.S.M."/>
            <person name="Mascher T."/>
            <person name="Medema M.H."/>
            <person name="Devos D.P."/>
            <person name="Kaster A.-K."/>
            <person name="Ovreas L."/>
            <person name="Rohde M."/>
            <person name="Galperin M.Y."/>
            <person name="Jogler C."/>
        </authorList>
    </citation>
    <scope>NUCLEOTIDE SEQUENCE [LARGE SCALE GENOMIC DNA]</scope>
    <source>
        <strain evidence="5 7">DSM 8797</strain>
    </source>
</reference>
<keyword evidence="7" id="KW-1185">Reference proteome</keyword>
<dbReference type="PANTHER" id="PTHR35889">
    <property type="entry name" value="CYCLOINULO-OLIGOSACCHARIDE FRUCTANOTRANSFERASE-RELATED"/>
    <property type="match status" value="1"/>
</dbReference>